<feature type="domain" description="JmjC" evidence="1">
    <location>
        <begin position="235"/>
        <end position="408"/>
    </location>
</feature>
<dbReference type="InterPro" id="IPR003347">
    <property type="entry name" value="JmjC_dom"/>
</dbReference>
<accession>A0AAV7X3L3</accession>
<dbReference type="EMBL" id="JAPTSV010000763">
    <property type="protein sequence ID" value="KAJ1519147.1"/>
    <property type="molecule type" value="Genomic_DNA"/>
</dbReference>
<dbReference type="GO" id="GO:0032454">
    <property type="term" value="F:histone H3K9 demethylase activity"/>
    <property type="evidence" value="ECO:0007669"/>
    <property type="project" value="TreeGrafter"/>
</dbReference>
<dbReference type="SMART" id="SM00558">
    <property type="entry name" value="JmjC"/>
    <property type="match status" value="1"/>
</dbReference>
<name>A0AAV7X3L3_9NEOP</name>
<dbReference type="SUPFAM" id="SSF51197">
    <property type="entry name" value="Clavaminate synthase-like"/>
    <property type="match status" value="1"/>
</dbReference>
<keyword evidence="3" id="KW-1185">Reference proteome</keyword>
<evidence type="ECO:0000259" key="1">
    <source>
        <dbReference type="PROSITE" id="PS51184"/>
    </source>
</evidence>
<dbReference type="PANTHER" id="PTHR10694">
    <property type="entry name" value="LYSINE-SPECIFIC DEMETHYLASE"/>
    <property type="match status" value="1"/>
</dbReference>
<dbReference type="PROSITE" id="PS51184">
    <property type="entry name" value="JMJC"/>
    <property type="match status" value="1"/>
</dbReference>
<dbReference type="Gene3D" id="2.60.120.650">
    <property type="entry name" value="Cupin"/>
    <property type="match status" value="1"/>
</dbReference>
<dbReference type="Pfam" id="PF02373">
    <property type="entry name" value="JmjC"/>
    <property type="match status" value="1"/>
</dbReference>
<dbReference type="AlphaFoldDB" id="A0AAV7X3L3"/>
<reference evidence="2" key="1">
    <citation type="submission" date="2022-12" db="EMBL/GenBank/DDBJ databases">
        <title>Chromosome-level genome assembly of the bean flower thrips Megalurothrips usitatus.</title>
        <authorList>
            <person name="Ma L."/>
            <person name="Liu Q."/>
            <person name="Li H."/>
            <person name="Cai W."/>
        </authorList>
    </citation>
    <scope>NUCLEOTIDE SEQUENCE</scope>
    <source>
        <strain evidence="2">Cailab_2022a</strain>
    </source>
</reference>
<sequence>MASLPWRFLETDSNGVVTVNVEEADLTCFPMFMHHIIKKGVGFEKGFFKVRFYPNKVSLTTLSELQAYIAKYFNSKVFVASNDVDCKGTRKYPKVDTQNFFYGHQTEHLYGYQSSHKDGQYAEKLRKSVIKKIKKSSNFSVQTHCMKLQQVSTDSLLEHYWSVIRGVSEKSSGMDLDQEDPDICRLLEKAKPLRSKYCFTKDASVSIKTEFELEKKTRSAQTKQDTPKFHIIYPSGIPVQKAFKITPTFSLSELGTVLDLYPKKVDGISNPFLYVGCEYASFAWHIEDVALFSLNFLHYGADCVWFFTPPDYFGKFTEWARFFLLDVMQVTCVSVLGAGHKYILAGSEFLKKLGIPVDVVFQKAGEMIVTYPFTLHSGFKTGWNIQEAVNFADEWWVEPAIVAPLCDCFCDQPLLKMDLTEIIAVCREDLLKMYLERDFLGLLKMVSHNPFIKRLRILPSFVCESTDGQQIPPDPVVNEIMYAASANSDKGTETQGNNLPPLQVIEEEIEHTVNTSLINYHTALPKKETKCGRNLSRTVLECPHELCTQKYEGGLGRLDRLKKHITVKHGGDPALFTELCERYTRKFKSKSSVLCYLCGETKAGGNAHLKLHIARKHPGIVFPSK</sequence>
<gene>
    <name evidence="2" type="ORF">ONE63_011247</name>
</gene>
<dbReference type="Proteomes" id="UP001075354">
    <property type="component" value="Unassembled WGS sequence"/>
</dbReference>
<protein>
    <recommendedName>
        <fullName evidence="1">JmjC domain-containing protein</fullName>
    </recommendedName>
</protein>
<dbReference type="GO" id="GO:0000785">
    <property type="term" value="C:chromatin"/>
    <property type="evidence" value="ECO:0007669"/>
    <property type="project" value="TreeGrafter"/>
</dbReference>
<evidence type="ECO:0000313" key="2">
    <source>
        <dbReference type="EMBL" id="KAJ1519147.1"/>
    </source>
</evidence>
<dbReference type="PANTHER" id="PTHR10694:SF7">
    <property type="entry name" value="[HISTONE H3]-TRIMETHYL-L-LYSINE(9) DEMETHYLASE"/>
    <property type="match status" value="1"/>
</dbReference>
<comment type="caution">
    <text evidence="2">The sequence shown here is derived from an EMBL/GenBank/DDBJ whole genome shotgun (WGS) entry which is preliminary data.</text>
</comment>
<evidence type="ECO:0000313" key="3">
    <source>
        <dbReference type="Proteomes" id="UP001075354"/>
    </source>
</evidence>
<organism evidence="2 3">
    <name type="scientific">Megalurothrips usitatus</name>
    <name type="common">bean blossom thrips</name>
    <dbReference type="NCBI Taxonomy" id="439358"/>
    <lineage>
        <taxon>Eukaryota</taxon>
        <taxon>Metazoa</taxon>
        <taxon>Ecdysozoa</taxon>
        <taxon>Arthropoda</taxon>
        <taxon>Hexapoda</taxon>
        <taxon>Insecta</taxon>
        <taxon>Pterygota</taxon>
        <taxon>Neoptera</taxon>
        <taxon>Paraneoptera</taxon>
        <taxon>Thysanoptera</taxon>
        <taxon>Terebrantia</taxon>
        <taxon>Thripoidea</taxon>
        <taxon>Thripidae</taxon>
        <taxon>Megalurothrips</taxon>
    </lineage>
</organism>
<dbReference type="GO" id="GO:0010468">
    <property type="term" value="P:regulation of gene expression"/>
    <property type="evidence" value="ECO:0007669"/>
    <property type="project" value="TreeGrafter"/>
</dbReference>
<proteinExistence type="predicted"/>
<dbReference type="GO" id="GO:0051864">
    <property type="term" value="F:histone H3K36 demethylase activity"/>
    <property type="evidence" value="ECO:0007669"/>
    <property type="project" value="TreeGrafter"/>
</dbReference>
<dbReference type="GO" id="GO:0005634">
    <property type="term" value="C:nucleus"/>
    <property type="evidence" value="ECO:0007669"/>
    <property type="project" value="TreeGrafter"/>
</dbReference>